<dbReference type="PANTHER" id="PTHR10889">
    <property type="entry name" value="DEOXYRIBOSE-PHOSPHATE ALDOLASE"/>
    <property type="match status" value="1"/>
</dbReference>
<dbReference type="GO" id="GO:0009264">
    <property type="term" value="P:deoxyribonucleotide catabolic process"/>
    <property type="evidence" value="ECO:0007669"/>
    <property type="project" value="UniProtKB-UniRule"/>
</dbReference>
<evidence type="ECO:0000313" key="8">
    <source>
        <dbReference type="EMBL" id="SFI64118.1"/>
    </source>
</evidence>
<comment type="pathway">
    <text evidence="1">Carbohydrate degradation; 2-deoxy-D-ribose 1-phosphate degradation; D-glyceraldehyde 3-phosphate and acetaldehyde from 2-deoxy-alpha-D-ribose 1-phosphate: step 2/2.</text>
</comment>
<dbReference type="EMBL" id="FOQH01000008">
    <property type="protein sequence ID" value="SFI64118.1"/>
    <property type="molecule type" value="Genomic_DNA"/>
</dbReference>
<dbReference type="Proteomes" id="UP000199377">
    <property type="component" value="Unassembled WGS sequence"/>
</dbReference>
<dbReference type="SUPFAM" id="SSF51569">
    <property type="entry name" value="Aldolase"/>
    <property type="match status" value="1"/>
</dbReference>
<dbReference type="GO" id="GO:0004139">
    <property type="term" value="F:deoxyribose-phosphate aldolase activity"/>
    <property type="evidence" value="ECO:0007669"/>
    <property type="project" value="UniProtKB-UniRule"/>
</dbReference>
<dbReference type="Gene3D" id="3.20.20.70">
    <property type="entry name" value="Aldolase class I"/>
    <property type="match status" value="1"/>
</dbReference>
<evidence type="ECO:0000256" key="2">
    <source>
        <dbReference type="ARBA" id="ARBA00009473"/>
    </source>
</evidence>
<dbReference type="InterPro" id="IPR002915">
    <property type="entry name" value="DeoC/FbaB/LacD_aldolase"/>
</dbReference>
<protein>
    <recommendedName>
        <fullName evidence="3 7">Deoxyribose-phosphate aldolase</fullName>
        <ecNumber evidence="3 7">4.1.2.4</ecNumber>
    </recommendedName>
</protein>
<dbReference type="RefSeq" id="WP_092861859.1">
    <property type="nucleotide sequence ID" value="NZ_FOQH01000008.1"/>
</dbReference>
<comment type="similarity">
    <text evidence="2">Belongs to the DeoC/FbaB aldolase family. DeoC type 2 subfamily.</text>
</comment>
<comment type="catalytic activity">
    <reaction evidence="6">
        <text>2-deoxy-D-ribose 5-phosphate = D-glyceraldehyde 3-phosphate + acetaldehyde</text>
        <dbReference type="Rhea" id="RHEA:12821"/>
        <dbReference type="ChEBI" id="CHEBI:15343"/>
        <dbReference type="ChEBI" id="CHEBI:59776"/>
        <dbReference type="ChEBI" id="CHEBI:62877"/>
        <dbReference type="EC" id="4.1.2.4"/>
    </reaction>
</comment>
<dbReference type="GO" id="GO:0005737">
    <property type="term" value="C:cytoplasm"/>
    <property type="evidence" value="ECO:0007669"/>
    <property type="project" value="InterPro"/>
</dbReference>
<dbReference type="InterPro" id="IPR011343">
    <property type="entry name" value="DeoC"/>
</dbReference>
<dbReference type="SMART" id="SM01133">
    <property type="entry name" value="DeoC"/>
    <property type="match status" value="1"/>
</dbReference>
<dbReference type="NCBIfam" id="TIGR00126">
    <property type="entry name" value="deoC"/>
    <property type="match status" value="1"/>
</dbReference>
<evidence type="ECO:0000256" key="3">
    <source>
        <dbReference type="ARBA" id="ARBA00012515"/>
    </source>
</evidence>
<dbReference type="GO" id="GO:0016052">
    <property type="term" value="P:carbohydrate catabolic process"/>
    <property type="evidence" value="ECO:0007669"/>
    <property type="project" value="TreeGrafter"/>
</dbReference>
<dbReference type="InterPro" id="IPR013785">
    <property type="entry name" value="Aldolase_TIM"/>
</dbReference>
<organism evidence="8 9">
    <name type="scientific">Albimonas pacifica</name>
    <dbReference type="NCBI Taxonomy" id="1114924"/>
    <lineage>
        <taxon>Bacteria</taxon>
        <taxon>Pseudomonadati</taxon>
        <taxon>Pseudomonadota</taxon>
        <taxon>Alphaproteobacteria</taxon>
        <taxon>Rhodobacterales</taxon>
        <taxon>Paracoccaceae</taxon>
        <taxon>Albimonas</taxon>
    </lineage>
</organism>
<keyword evidence="4" id="KW-0456">Lyase</keyword>
<dbReference type="STRING" id="1114924.SAMN05216258_108170"/>
<proteinExistence type="inferred from homology"/>
<dbReference type="Pfam" id="PF01791">
    <property type="entry name" value="DeoC"/>
    <property type="match status" value="1"/>
</dbReference>
<dbReference type="AlphaFoldDB" id="A0A1I3JVT0"/>
<accession>A0A1I3JVT0</accession>
<keyword evidence="5" id="KW-0704">Schiff base</keyword>
<reference evidence="8 9" key="1">
    <citation type="submission" date="2016-10" db="EMBL/GenBank/DDBJ databases">
        <authorList>
            <person name="de Groot N.N."/>
        </authorList>
    </citation>
    <scope>NUCLEOTIDE SEQUENCE [LARGE SCALE GENOMIC DNA]</scope>
    <source>
        <strain evidence="8 9">CGMCC 1.11030</strain>
    </source>
</reference>
<evidence type="ECO:0000313" key="9">
    <source>
        <dbReference type="Proteomes" id="UP000199377"/>
    </source>
</evidence>
<evidence type="ECO:0000256" key="1">
    <source>
        <dbReference type="ARBA" id="ARBA00004816"/>
    </source>
</evidence>
<sequence>MTDLLAEQDAARLALRCLDLTNLNDDCDEDAIRALAERAVTRYGSVAALCVWPRFARLAREIAAPDVKIATVVVFPTGEATDEEAMEETRDALFEGADEIDMVIPWRELMEGRDASVRSRVERVKRAAGDAPVKAILETGVLESAAMMRRAADAAIEGGADFLKTSTGKVPVNATLSAAEILLTAISQADRPLGFKAAGGIRTTAEAWAYLEMADRIMGEGWASPQTFRFGASGLLDSLIATLNGAAPVTAAEGY</sequence>
<evidence type="ECO:0000256" key="5">
    <source>
        <dbReference type="ARBA" id="ARBA00023270"/>
    </source>
</evidence>
<name>A0A1I3JVT0_9RHOB</name>
<dbReference type="OrthoDB" id="6579831at2"/>
<dbReference type="PANTHER" id="PTHR10889:SF3">
    <property type="entry name" value="DEOXYRIBOSE-PHOSPHATE ALDOLASE"/>
    <property type="match status" value="1"/>
</dbReference>
<evidence type="ECO:0000256" key="4">
    <source>
        <dbReference type="ARBA" id="ARBA00023239"/>
    </source>
</evidence>
<keyword evidence="9" id="KW-1185">Reference proteome</keyword>
<evidence type="ECO:0000256" key="7">
    <source>
        <dbReference type="NCBIfam" id="TIGR00126"/>
    </source>
</evidence>
<evidence type="ECO:0000256" key="6">
    <source>
        <dbReference type="ARBA" id="ARBA00048791"/>
    </source>
</evidence>
<dbReference type="PIRSF" id="PIRSF001357">
    <property type="entry name" value="DeoC"/>
    <property type="match status" value="1"/>
</dbReference>
<gene>
    <name evidence="8" type="ORF">SAMN05216258_108170</name>
</gene>
<dbReference type="EC" id="4.1.2.4" evidence="3 7"/>